<dbReference type="OrthoDB" id="10251508at2759"/>
<feature type="transmembrane region" description="Helical" evidence="11">
    <location>
        <begin position="357"/>
        <end position="376"/>
    </location>
</feature>
<dbReference type="Gene3D" id="1.20.58.340">
    <property type="entry name" value="Magnesium transport protein CorA, transmembrane region"/>
    <property type="match status" value="1"/>
</dbReference>
<feature type="compositionally biased region" description="Low complexity" evidence="10">
    <location>
        <begin position="1"/>
        <end position="41"/>
    </location>
</feature>
<reference evidence="13" key="1">
    <citation type="submission" date="2015-02" db="EMBL/GenBank/DDBJ databases">
        <authorList>
            <person name="Gon?alves P."/>
        </authorList>
    </citation>
    <scope>NUCLEOTIDE SEQUENCE [LARGE SCALE GENOMIC DNA]</scope>
</reference>
<keyword evidence="7 11" id="KW-1133">Transmembrane helix</keyword>
<dbReference type="GO" id="GO:0005743">
    <property type="term" value="C:mitochondrial inner membrane"/>
    <property type="evidence" value="ECO:0007669"/>
    <property type="project" value="TreeGrafter"/>
</dbReference>
<keyword evidence="4 11" id="KW-0812">Transmembrane</keyword>
<dbReference type="Pfam" id="PF22099">
    <property type="entry name" value="MRS2-like"/>
    <property type="match status" value="1"/>
</dbReference>
<evidence type="ECO:0000256" key="8">
    <source>
        <dbReference type="ARBA" id="ARBA00023065"/>
    </source>
</evidence>
<evidence type="ECO:0000256" key="10">
    <source>
        <dbReference type="SAM" id="MobiDB-lite"/>
    </source>
</evidence>
<dbReference type="AlphaFoldDB" id="A0A0D6EHL6"/>
<keyword evidence="9 11" id="KW-0472">Membrane</keyword>
<feature type="region of interest" description="Disordered" evidence="10">
    <location>
        <begin position="1"/>
        <end position="49"/>
    </location>
</feature>
<dbReference type="Proteomes" id="UP000243876">
    <property type="component" value="Unassembled WGS sequence"/>
</dbReference>
<name>A0A0D6EHL6_SPOSA</name>
<evidence type="ECO:0000256" key="5">
    <source>
        <dbReference type="ARBA" id="ARBA00022842"/>
    </source>
</evidence>
<evidence type="ECO:0000256" key="11">
    <source>
        <dbReference type="SAM" id="Phobius"/>
    </source>
</evidence>
<keyword evidence="3" id="KW-0813">Transport</keyword>
<dbReference type="InterPro" id="IPR039204">
    <property type="entry name" value="MRS2-like"/>
</dbReference>
<evidence type="ECO:0000313" key="13">
    <source>
        <dbReference type="Proteomes" id="UP000243876"/>
    </source>
</evidence>
<evidence type="ECO:0000256" key="6">
    <source>
        <dbReference type="ARBA" id="ARBA00022946"/>
    </source>
</evidence>
<feature type="transmembrane region" description="Helical" evidence="11">
    <location>
        <begin position="388"/>
        <end position="412"/>
    </location>
</feature>
<comment type="subcellular location">
    <subcellularLocation>
        <location evidence="1">Membrane</location>
        <topology evidence="1">Multi-pass membrane protein</topology>
    </subcellularLocation>
</comment>
<evidence type="ECO:0000256" key="2">
    <source>
        <dbReference type="ARBA" id="ARBA00009765"/>
    </source>
</evidence>
<comment type="similarity">
    <text evidence="2">Belongs to the CorA metal ion transporter (MIT) (TC 1.A.35) family.</text>
</comment>
<evidence type="ECO:0000313" key="12">
    <source>
        <dbReference type="EMBL" id="CEQ39454.1"/>
    </source>
</evidence>
<feature type="region of interest" description="Disordered" evidence="10">
    <location>
        <begin position="445"/>
        <end position="498"/>
    </location>
</feature>
<keyword evidence="6" id="KW-0809">Transit peptide</keyword>
<keyword evidence="13" id="KW-1185">Reference proteome</keyword>
<dbReference type="PANTHER" id="PTHR13890">
    <property type="entry name" value="RNA SPLICING PROTEIN MRS2, MITOCHONDRIAL"/>
    <property type="match status" value="1"/>
</dbReference>
<protein>
    <submittedName>
        <fullName evidence="12">SPOSA6832_00981-mRNA-1:cds</fullName>
    </submittedName>
</protein>
<dbReference type="PANTHER" id="PTHR13890:SF0">
    <property type="entry name" value="MAGNESIUM TRANSPORTER MRS2 HOMOLOG, MITOCHONDRIAL"/>
    <property type="match status" value="1"/>
</dbReference>
<keyword evidence="5" id="KW-0460">Magnesium</keyword>
<dbReference type="EMBL" id="CENE01000003">
    <property type="protein sequence ID" value="CEQ39454.1"/>
    <property type="molecule type" value="Genomic_DNA"/>
</dbReference>
<evidence type="ECO:0000256" key="4">
    <source>
        <dbReference type="ARBA" id="ARBA00022692"/>
    </source>
</evidence>
<evidence type="ECO:0000256" key="3">
    <source>
        <dbReference type="ARBA" id="ARBA00022448"/>
    </source>
</evidence>
<dbReference type="GO" id="GO:0045016">
    <property type="term" value="P:mitochondrial magnesium ion transmembrane transport"/>
    <property type="evidence" value="ECO:0007669"/>
    <property type="project" value="TreeGrafter"/>
</dbReference>
<evidence type="ECO:0000256" key="9">
    <source>
        <dbReference type="ARBA" id="ARBA00023136"/>
    </source>
</evidence>
<sequence>MTLLHTPPSTHSSAHAPASRQRSTSSQSPSSSIDSTQASPPAGASIPEGSHGIAYSRHELIASWHAAAREISPLDISFNAKDQIDVNYMIVQPDGSIEKPEEKLDKEVVLSTFGLLPRDLRSLDAHLLDVRPSLLVCSRSLILCTPVVRAIISPSQLVLIGADKENPVSSEAESRKMAESVVKVMKYLDISGSSGGQSREGKGESVPFELRTLEALLLLTVRGHKEVATTLQEKVYSVIPQLRFGVSPAELRDLLECKRTVEDCLMGGRAMQEALSAVLGEDEDLAGMYLTDKMNGRERSTSDHQTAELLLEYYERRLDETNESCERLSSLLAEVDSNISLVLASTRVRLQNLELQTAIATLALGAGTTIAGFFGMNLVTGYEENPYAFYYASGGSIGLIFLILGIGWIRLIRARRSQLFLRSALRPRQNEDLLESRRWAVGPPLGGIEEERKASSSLGEPRMRGEKDGEKERARVGRGDGKEEEVEEPMRRKDGTQI</sequence>
<dbReference type="GO" id="GO:0015095">
    <property type="term" value="F:magnesium ion transmembrane transporter activity"/>
    <property type="evidence" value="ECO:0007669"/>
    <property type="project" value="TreeGrafter"/>
</dbReference>
<feature type="compositionally biased region" description="Basic and acidic residues" evidence="10">
    <location>
        <begin position="461"/>
        <end position="481"/>
    </location>
</feature>
<evidence type="ECO:0000256" key="7">
    <source>
        <dbReference type="ARBA" id="ARBA00022989"/>
    </source>
</evidence>
<keyword evidence="8" id="KW-0406">Ion transport</keyword>
<proteinExistence type="inferred from homology"/>
<organism evidence="12 13">
    <name type="scientific">Sporidiobolus salmonicolor</name>
    <name type="common">Yeast-like fungus</name>
    <name type="synonym">Sporobolomyces salmonicolor</name>
    <dbReference type="NCBI Taxonomy" id="5005"/>
    <lineage>
        <taxon>Eukaryota</taxon>
        <taxon>Fungi</taxon>
        <taxon>Dikarya</taxon>
        <taxon>Basidiomycota</taxon>
        <taxon>Pucciniomycotina</taxon>
        <taxon>Microbotryomycetes</taxon>
        <taxon>Sporidiobolales</taxon>
        <taxon>Sporidiobolaceae</taxon>
        <taxon>Sporobolomyces</taxon>
    </lineage>
</organism>
<evidence type="ECO:0000256" key="1">
    <source>
        <dbReference type="ARBA" id="ARBA00004141"/>
    </source>
</evidence>
<feature type="compositionally biased region" description="Basic and acidic residues" evidence="10">
    <location>
        <begin position="488"/>
        <end position="498"/>
    </location>
</feature>
<dbReference type="Gene3D" id="2.40.128.330">
    <property type="match status" value="1"/>
</dbReference>
<accession>A0A0D6EHL6</accession>
<gene>
    <name evidence="12" type="primary">SPOSA6832_00981</name>
</gene>